<dbReference type="PANTHER" id="PTHR10131">
    <property type="entry name" value="TNF RECEPTOR ASSOCIATED FACTOR"/>
    <property type="match status" value="1"/>
</dbReference>
<dbReference type="InterPro" id="IPR002083">
    <property type="entry name" value="MATH/TRAF_dom"/>
</dbReference>
<dbReference type="Pfam" id="PF22486">
    <property type="entry name" value="MATH_2"/>
    <property type="match status" value="1"/>
</dbReference>
<feature type="domain" description="TRAF-type" evidence="10">
    <location>
        <begin position="105"/>
        <end position="151"/>
    </location>
</feature>
<accession>A0A7M5VF36</accession>
<dbReference type="PROSITE" id="PS00518">
    <property type="entry name" value="ZF_RING_1"/>
    <property type="match status" value="1"/>
</dbReference>
<evidence type="ECO:0000256" key="7">
    <source>
        <dbReference type="PROSITE-ProRule" id="PRU00207"/>
    </source>
</evidence>
<dbReference type="OrthoDB" id="4788989at2759"/>
<dbReference type="PANTHER" id="PTHR10131:SF94">
    <property type="entry name" value="TNF RECEPTOR-ASSOCIATED FACTOR 4"/>
    <property type="match status" value="1"/>
</dbReference>
<dbReference type="PROSITE" id="PS50089">
    <property type="entry name" value="ZF_RING_2"/>
    <property type="match status" value="1"/>
</dbReference>
<proteinExistence type="predicted"/>
<dbReference type="InterPro" id="IPR012227">
    <property type="entry name" value="TNF_rcpt-assoc_TRAF_met"/>
</dbReference>
<evidence type="ECO:0000256" key="8">
    <source>
        <dbReference type="SAM" id="Coils"/>
    </source>
</evidence>
<dbReference type="InterPro" id="IPR018957">
    <property type="entry name" value="Znf_C3HC4_RING-type"/>
</dbReference>
<dbReference type="InterPro" id="IPR017907">
    <property type="entry name" value="Znf_RING_CS"/>
</dbReference>
<dbReference type="Proteomes" id="UP000594262">
    <property type="component" value="Unplaced"/>
</dbReference>
<keyword evidence="2" id="KW-0963">Cytoplasm</keyword>
<keyword evidence="3 7" id="KW-0479">Metal-binding</keyword>
<keyword evidence="5 7" id="KW-0863">Zinc-finger</keyword>
<keyword evidence="12" id="KW-1185">Reference proteome</keyword>
<dbReference type="Gene3D" id="3.30.40.10">
    <property type="entry name" value="Zinc/RING finger domain, C3HC4 (zinc finger)"/>
    <property type="match status" value="3"/>
</dbReference>
<dbReference type="EnsemblMetazoa" id="CLYHEMT010168.7">
    <property type="protein sequence ID" value="CLYHEMP010168.7"/>
    <property type="gene ID" value="CLYHEMG010168"/>
</dbReference>
<keyword evidence="6 7" id="KW-0862">Zinc</keyword>
<dbReference type="PROSITE" id="PS50145">
    <property type="entry name" value="ZF_TRAF"/>
    <property type="match status" value="2"/>
</dbReference>
<dbReference type="GO" id="GO:0005737">
    <property type="term" value="C:cytoplasm"/>
    <property type="evidence" value="ECO:0007669"/>
    <property type="project" value="UniProtKB-SubCell"/>
</dbReference>
<comment type="subcellular location">
    <subcellularLocation>
        <location evidence="1">Cytoplasm</location>
    </subcellularLocation>
</comment>
<evidence type="ECO:0000259" key="10">
    <source>
        <dbReference type="PROSITE" id="PS50145"/>
    </source>
</evidence>
<dbReference type="SUPFAM" id="SSF49599">
    <property type="entry name" value="TRAF domain-like"/>
    <property type="match status" value="2"/>
</dbReference>
<reference evidence="11" key="1">
    <citation type="submission" date="2021-01" db="UniProtKB">
        <authorList>
            <consortium name="EnsemblMetazoa"/>
        </authorList>
    </citation>
    <scope>IDENTIFICATION</scope>
</reference>
<dbReference type="InterPro" id="IPR013083">
    <property type="entry name" value="Znf_RING/FYVE/PHD"/>
</dbReference>
<dbReference type="PIRSF" id="PIRSF015614">
    <property type="entry name" value="TRAF"/>
    <property type="match status" value="1"/>
</dbReference>
<evidence type="ECO:0000313" key="11">
    <source>
        <dbReference type="EnsemblMetazoa" id="CLYHEMP010168.7"/>
    </source>
</evidence>
<organism evidence="11 12">
    <name type="scientific">Clytia hemisphaerica</name>
    <dbReference type="NCBI Taxonomy" id="252671"/>
    <lineage>
        <taxon>Eukaryota</taxon>
        <taxon>Metazoa</taxon>
        <taxon>Cnidaria</taxon>
        <taxon>Hydrozoa</taxon>
        <taxon>Hydroidolina</taxon>
        <taxon>Leptothecata</taxon>
        <taxon>Obeliida</taxon>
        <taxon>Clytiidae</taxon>
        <taxon>Clytia</taxon>
    </lineage>
</organism>
<dbReference type="InterPro" id="IPR001293">
    <property type="entry name" value="Znf_TRAF"/>
</dbReference>
<evidence type="ECO:0000256" key="3">
    <source>
        <dbReference type="ARBA" id="ARBA00022723"/>
    </source>
</evidence>
<feature type="zinc finger region" description="TRAF-type" evidence="7">
    <location>
        <begin position="160"/>
        <end position="210"/>
    </location>
</feature>
<dbReference type="SUPFAM" id="SSF57850">
    <property type="entry name" value="RING/U-box"/>
    <property type="match status" value="1"/>
</dbReference>
<feature type="coiled-coil region" evidence="8">
    <location>
        <begin position="248"/>
        <end position="296"/>
    </location>
</feature>
<dbReference type="InterPro" id="IPR001841">
    <property type="entry name" value="Znf_RING"/>
</dbReference>
<sequence length="523" mass="60401">MAENKGGYDVEFLHEQFDDMKCSICLLILREPMQADECGHRFCKSCVVNIEKSGQKKYICPQDRTKMTFFKDKGREREILNRPVKCIHHKEGCCWAKALRELEYHTKECDFEEMVCPFNDCGYKFQRRFLAKHNKEDCLYRTMLCPFCDEEYSFHLEQDHIEDCDYLPICCDYCQARDIPRYKMETHLIQKCAKAPRQCDFAHLGCEEQMLMYDIAKHNTNFSDHHINLALQKISAKENIIMEMGQDLERVQSYNINLRQDIEELRNDNVNLNKQVASQAEEIQRLKTDLQKAKSLNSDQNISKITGSTNKSSAFNAQWQAFNQRIANGQRQAAMTQSSASMAQTAAFAPIPTSSAESTSMLRRPFSLAQIPTRLNFTNFSRANKHTWRVHNFSVEVSKAIGMNSLMPISKSFYTSLGYRIKVDLYPNLNKFVAIYSATMVGCYDSNLKWPMEKSQLGLHVLGQEDGKQYVSSFHIETSTCQAFRKPPHLVVPFGCETFLSHNDFGKAINNDILTIVFDMVQQ</sequence>
<feature type="domain" description="TRAF-type" evidence="10">
    <location>
        <begin position="160"/>
        <end position="210"/>
    </location>
</feature>
<dbReference type="GO" id="GO:0007165">
    <property type="term" value="P:signal transduction"/>
    <property type="evidence" value="ECO:0007669"/>
    <property type="project" value="InterPro"/>
</dbReference>
<feature type="domain" description="RING-type" evidence="9">
    <location>
        <begin position="22"/>
        <end position="64"/>
    </location>
</feature>
<keyword evidence="4" id="KW-0677">Repeat</keyword>
<evidence type="ECO:0000256" key="5">
    <source>
        <dbReference type="ARBA" id="ARBA00022771"/>
    </source>
</evidence>
<feature type="zinc finger region" description="TRAF-type" evidence="7">
    <location>
        <begin position="105"/>
        <end position="151"/>
    </location>
</feature>
<evidence type="ECO:0000256" key="6">
    <source>
        <dbReference type="ARBA" id="ARBA00022833"/>
    </source>
</evidence>
<evidence type="ECO:0000256" key="1">
    <source>
        <dbReference type="ARBA" id="ARBA00004496"/>
    </source>
</evidence>
<evidence type="ECO:0000256" key="4">
    <source>
        <dbReference type="ARBA" id="ARBA00022737"/>
    </source>
</evidence>
<dbReference type="SMART" id="SM00184">
    <property type="entry name" value="RING"/>
    <property type="match status" value="1"/>
</dbReference>
<dbReference type="InterPro" id="IPR008974">
    <property type="entry name" value="TRAF-like"/>
</dbReference>
<dbReference type="Gene3D" id="2.60.210.10">
    <property type="entry name" value="Apoptosis, Tumor Necrosis Factor Receptor Associated Protein 2, Chain A"/>
    <property type="match status" value="1"/>
</dbReference>
<dbReference type="GO" id="GO:0008270">
    <property type="term" value="F:zinc ion binding"/>
    <property type="evidence" value="ECO:0007669"/>
    <property type="project" value="UniProtKB-KW"/>
</dbReference>
<dbReference type="AlphaFoldDB" id="A0A7M5VF36"/>
<evidence type="ECO:0000256" key="2">
    <source>
        <dbReference type="ARBA" id="ARBA00022490"/>
    </source>
</evidence>
<evidence type="ECO:0000259" key="9">
    <source>
        <dbReference type="PROSITE" id="PS50089"/>
    </source>
</evidence>
<keyword evidence="8" id="KW-0175">Coiled coil</keyword>
<dbReference type="Pfam" id="PF02176">
    <property type="entry name" value="zf-TRAF"/>
    <property type="match status" value="1"/>
</dbReference>
<name>A0A7M5VF36_9CNID</name>
<evidence type="ECO:0000313" key="12">
    <source>
        <dbReference type="Proteomes" id="UP000594262"/>
    </source>
</evidence>
<dbReference type="Pfam" id="PF00097">
    <property type="entry name" value="zf-C3HC4"/>
    <property type="match status" value="1"/>
</dbReference>
<dbReference type="GO" id="GO:0042981">
    <property type="term" value="P:regulation of apoptotic process"/>
    <property type="evidence" value="ECO:0007669"/>
    <property type="project" value="InterPro"/>
</dbReference>
<protein>
    <submittedName>
        <fullName evidence="11">Uncharacterized protein</fullName>
    </submittedName>
</protein>